<reference evidence="2 3" key="1">
    <citation type="submission" date="2015-09" db="EMBL/GenBank/DDBJ databases">
        <title>Host preference determinants of Valsa canker pathogens revealed by comparative genomics.</title>
        <authorList>
            <person name="Yin Z."/>
            <person name="Huang L."/>
        </authorList>
    </citation>
    <scope>NUCLEOTIDE SEQUENCE [LARGE SCALE GENOMIC DNA]</scope>
    <source>
        <strain evidence="2 3">SXYLt</strain>
    </source>
</reference>
<feature type="transmembrane region" description="Helical" evidence="1">
    <location>
        <begin position="31"/>
        <end position="52"/>
    </location>
</feature>
<sequence>MESFALAATHSGGINHTFTLSPSVVSVAREARIAVTVFVVGWVAVTGIRALFSSVRWYGGINLNCSIVDTATDFYIRTYSSHHHHLSSSSSSPPCVPANGSARGVSCHSDVYDHGELSDTC</sequence>
<dbReference type="Proteomes" id="UP000285146">
    <property type="component" value="Unassembled WGS sequence"/>
</dbReference>
<evidence type="ECO:0000313" key="2">
    <source>
        <dbReference type="EMBL" id="ROW13754.1"/>
    </source>
</evidence>
<keyword evidence="1" id="KW-1133">Transmembrane helix</keyword>
<comment type="caution">
    <text evidence="2">The sequence shown here is derived from an EMBL/GenBank/DDBJ whole genome shotgun (WGS) entry which is preliminary data.</text>
</comment>
<keyword evidence="1" id="KW-0812">Transmembrane</keyword>
<name>A0A423XCI7_9PEZI</name>
<protein>
    <submittedName>
        <fullName evidence="2">Uncharacterized protein</fullName>
    </submittedName>
</protein>
<accession>A0A423XCI7</accession>
<gene>
    <name evidence="2" type="ORF">VPNG_03494</name>
</gene>
<keyword evidence="1" id="KW-0472">Membrane</keyword>
<dbReference type="EMBL" id="LKEB01000017">
    <property type="protein sequence ID" value="ROW13754.1"/>
    <property type="molecule type" value="Genomic_DNA"/>
</dbReference>
<dbReference type="AlphaFoldDB" id="A0A423XCI7"/>
<keyword evidence="3" id="KW-1185">Reference proteome</keyword>
<evidence type="ECO:0000313" key="3">
    <source>
        <dbReference type="Proteomes" id="UP000285146"/>
    </source>
</evidence>
<organism evidence="2 3">
    <name type="scientific">Cytospora leucostoma</name>
    <dbReference type="NCBI Taxonomy" id="1230097"/>
    <lineage>
        <taxon>Eukaryota</taxon>
        <taxon>Fungi</taxon>
        <taxon>Dikarya</taxon>
        <taxon>Ascomycota</taxon>
        <taxon>Pezizomycotina</taxon>
        <taxon>Sordariomycetes</taxon>
        <taxon>Sordariomycetidae</taxon>
        <taxon>Diaporthales</taxon>
        <taxon>Cytosporaceae</taxon>
        <taxon>Cytospora</taxon>
    </lineage>
</organism>
<dbReference type="InParanoid" id="A0A423XCI7"/>
<dbReference type="OrthoDB" id="273010at2759"/>
<evidence type="ECO:0000256" key="1">
    <source>
        <dbReference type="SAM" id="Phobius"/>
    </source>
</evidence>
<proteinExistence type="predicted"/>